<accession>A0A1W1X5X6</accession>
<feature type="repeat" description="TPR" evidence="6">
    <location>
        <begin position="277"/>
        <end position="310"/>
    </location>
</feature>
<dbReference type="Gene3D" id="1.25.40.10">
    <property type="entry name" value="Tetratricopeptide repeat domain"/>
    <property type="match status" value="2"/>
</dbReference>
<dbReference type="Proteomes" id="UP000192468">
    <property type="component" value="Unassembled WGS sequence"/>
</dbReference>
<dbReference type="InterPro" id="IPR010982">
    <property type="entry name" value="Lambda_DNA-bd_dom_sf"/>
</dbReference>
<evidence type="ECO:0000256" key="3">
    <source>
        <dbReference type="ARBA" id="ARBA00022737"/>
    </source>
</evidence>
<reference evidence="8 9" key="1">
    <citation type="submission" date="2017-04" db="EMBL/GenBank/DDBJ databases">
        <authorList>
            <person name="Afonso C.L."/>
            <person name="Miller P.J."/>
            <person name="Scott M.A."/>
            <person name="Spackman E."/>
            <person name="Goraichik I."/>
            <person name="Dimitrov K.M."/>
            <person name="Suarez D.L."/>
            <person name="Swayne D.E."/>
        </authorList>
    </citation>
    <scope>NUCLEOTIDE SEQUENCE [LARGE SCALE GENOMIC DNA]</scope>
    <source>
        <strain evidence="8 9">DSM 12555</strain>
    </source>
</reference>
<evidence type="ECO:0000256" key="6">
    <source>
        <dbReference type="PROSITE-ProRule" id="PRU00339"/>
    </source>
</evidence>
<evidence type="ECO:0000256" key="4">
    <source>
        <dbReference type="ARBA" id="ARBA00022803"/>
    </source>
</evidence>
<dbReference type="PROSITE" id="PS50005">
    <property type="entry name" value="TPR"/>
    <property type="match status" value="2"/>
</dbReference>
<keyword evidence="3" id="KW-0677">Repeat</keyword>
<dbReference type="InterPro" id="IPR019734">
    <property type="entry name" value="TPR_rpt"/>
</dbReference>
<evidence type="ECO:0000313" key="8">
    <source>
        <dbReference type="EMBL" id="SMC19257.1"/>
    </source>
</evidence>
<gene>
    <name evidence="8" type="ORF">SAMN02745134_00781</name>
</gene>
<dbReference type="InterPro" id="IPR051476">
    <property type="entry name" value="Bac_ResReg_Asp_Phosphatase"/>
</dbReference>
<dbReference type="Pfam" id="PF13181">
    <property type="entry name" value="TPR_8"/>
    <property type="match status" value="2"/>
</dbReference>
<dbReference type="GO" id="GO:0003677">
    <property type="term" value="F:DNA binding"/>
    <property type="evidence" value="ECO:0007669"/>
    <property type="project" value="InterPro"/>
</dbReference>
<comment type="similarity">
    <text evidence="5">Belongs to the Rap family.</text>
</comment>
<organism evidence="8 9">
    <name type="scientific">Clostridium acidisoli DSM 12555</name>
    <dbReference type="NCBI Taxonomy" id="1121291"/>
    <lineage>
        <taxon>Bacteria</taxon>
        <taxon>Bacillati</taxon>
        <taxon>Bacillota</taxon>
        <taxon>Clostridia</taxon>
        <taxon>Eubacteriales</taxon>
        <taxon>Clostridiaceae</taxon>
        <taxon>Clostridium</taxon>
    </lineage>
</organism>
<dbReference type="Pfam" id="PF12844">
    <property type="entry name" value="HTH_19"/>
    <property type="match status" value="1"/>
</dbReference>
<proteinExistence type="inferred from homology"/>
<evidence type="ECO:0000256" key="1">
    <source>
        <dbReference type="ARBA" id="ARBA00004496"/>
    </source>
</evidence>
<dbReference type="Gene3D" id="1.10.260.40">
    <property type="entry name" value="lambda repressor-like DNA-binding domains"/>
    <property type="match status" value="1"/>
</dbReference>
<feature type="repeat" description="TPR" evidence="6">
    <location>
        <begin position="118"/>
        <end position="151"/>
    </location>
</feature>
<dbReference type="SUPFAM" id="SSF47413">
    <property type="entry name" value="lambda repressor-like DNA-binding domains"/>
    <property type="match status" value="1"/>
</dbReference>
<keyword evidence="2" id="KW-0963">Cytoplasm</keyword>
<dbReference type="GO" id="GO:0005737">
    <property type="term" value="C:cytoplasm"/>
    <property type="evidence" value="ECO:0007669"/>
    <property type="project" value="UniProtKB-SubCell"/>
</dbReference>
<dbReference type="EMBL" id="FWXH01000002">
    <property type="protein sequence ID" value="SMC19257.1"/>
    <property type="molecule type" value="Genomic_DNA"/>
</dbReference>
<feature type="domain" description="HTH cro/C1-type" evidence="7">
    <location>
        <begin position="11"/>
        <end position="64"/>
    </location>
</feature>
<keyword evidence="4 6" id="KW-0802">TPR repeat</keyword>
<dbReference type="InterPro" id="IPR001387">
    <property type="entry name" value="Cro/C1-type_HTH"/>
</dbReference>
<evidence type="ECO:0000256" key="5">
    <source>
        <dbReference type="ARBA" id="ARBA00038253"/>
    </source>
</evidence>
<evidence type="ECO:0000256" key="2">
    <source>
        <dbReference type="ARBA" id="ARBA00022490"/>
    </source>
</evidence>
<protein>
    <submittedName>
        <fullName evidence="8">Tetratricopeptide repeat-containing protein</fullName>
    </submittedName>
</protein>
<evidence type="ECO:0000313" key="9">
    <source>
        <dbReference type="Proteomes" id="UP000192468"/>
    </source>
</evidence>
<dbReference type="AlphaFoldDB" id="A0A1W1X5X6"/>
<name>A0A1W1X5X6_9CLOT</name>
<dbReference type="OrthoDB" id="5516148at2"/>
<dbReference type="PANTHER" id="PTHR46630:SF1">
    <property type="entry name" value="TETRATRICOPEPTIDE REPEAT PROTEIN 29"/>
    <property type="match status" value="1"/>
</dbReference>
<sequence length="434" mass="51375">MMNFLTTGEKIKRLRIQLNLTQEELQTENVTRGLISMIETNKRDVTYATAVKLVDKFNEKAEDLDIILNINEAYLMRSPREDAEVYCMNKLKNEDITQEEINEIFKLSDEYDLLEVRANAYCKLGEIYFKEREFEVAWDIYKKAKEIYIDIKKDEKLGYVYWKMGFCKAEALKYTTAIEYYQLSQYYSSEYSDFETKKLCLYSLANSYKKLNEIDLALETIEKFLLVCDPNKDYRLYIFAHGIKATCYEEKREYDKVIRIYTEVLSNILDNKNLFLGYAYVNLGRAYAFKDNYEESFKYFKLAEEFSKESNKSFLSVVFIEKAIILLKQLGNDEAIKNLKLGLKYAEEYNSIEYLLKGKWALISIYRKINNREKSINIYNEIIEILKINDDTEELVKIYNELAIAYLHSDDIKNCEKYLLLSRKINKLDLGVVS</sequence>
<keyword evidence="9" id="KW-1185">Reference proteome</keyword>
<dbReference type="InterPro" id="IPR011990">
    <property type="entry name" value="TPR-like_helical_dom_sf"/>
</dbReference>
<dbReference type="STRING" id="1121291.SAMN02745134_00781"/>
<evidence type="ECO:0000259" key="7">
    <source>
        <dbReference type="PROSITE" id="PS50943"/>
    </source>
</evidence>
<dbReference type="SUPFAM" id="SSF48452">
    <property type="entry name" value="TPR-like"/>
    <property type="match status" value="2"/>
</dbReference>
<dbReference type="SMART" id="SM00530">
    <property type="entry name" value="HTH_XRE"/>
    <property type="match status" value="1"/>
</dbReference>
<comment type="subcellular location">
    <subcellularLocation>
        <location evidence="1">Cytoplasm</location>
    </subcellularLocation>
</comment>
<dbReference type="PROSITE" id="PS50943">
    <property type="entry name" value="HTH_CROC1"/>
    <property type="match status" value="1"/>
</dbReference>
<dbReference type="SMART" id="SM00028">
    <property type="entry name" value="TPR"/>
    <property type="match status" value="8"/>
</dbReference>
<dbReference type="CDD" id="cd00093">
    <property type="entry name" value="HTH_XRE"/>
    <property type="match status" value="1"/>
</dbReference>
<dbReference type="PANTHER" id="PTHR46630">
    <property type="entry name" value="TETRATRICOPEPTIDE REPEAT PROTEIN 29"/>
    <property type="match status" value="1"/>
</dbReference>